<evidence type="ECO:0000256" key="2">
    <source>
        <dbReference type="SAM" id="SignalP"/>
    </source>
</evidence>
<keyword evidence="2" id="KW-0732">Signal</keyword>
<keyword evidence="3" id="KW-0689">Ribosomal protein</keyword>
<feature type="signal peptide" evidence="2">
    <location>
        <begin position="1"/>
        <end position="23"/>
    </location>
</feature>
<dbReference type="GO" id="GO:0005840">
    <property type="term" value="C:ribosome"/>
    <property type="evidence" value="ECO:0007669"/>
    <property type="project" value="UniProtKB-KW"/>
</dbReference>
<protein>
    <submittedName>
        <fullName evidence="3">Ribosomal protein L29</fullName>
    </submittedName>
</protein>
<evidence type="ECO:0000313" key="3">
    <source>
        <dbReference type="EMBL" id="MBB6130143.1"/>
    </source>
</evidence>
<dbReference type="EMBL" id="JACHCA010000013">
    <property type="protein sequence ID" value="MBB6130143.1"/>
    <property type="molecule type" value="Genomic_DNA"/>
</dbReference>
<evidence type="ECO:0000313" key="4">
    <source>
        <dbReference type="Proteomes" id="UP000548326"/>
    </source>
</evidence>
<dbReference type="RefSeq" id="WP_183589044.1">
    <property type="nucleotide sequence ID" value="NZ_JACHCA010000013.1"/>
</dbReference>
<accession>A0A841JG59</accession>
<keyword evidence="1" id="KW-0175">Coiled coil</keyword>
<dbReference type="AlphaFoldDB" id="A0A841JG59"/>
<reference evidence="3 4" key="1">
    <citation type="submission" date="2020-08" db="EMBL/GenBank/DDBJ databases">
        <title>Genomic Encyclopedia of Type Strains, Phase IV (KMG-V): Genome sequencing to study the core and pangenomes of soil and plant-associated prokaryotes.</title>
        <authorList>
            <person name="Whitman W."/>
        </authorList>
    </citation>
    <scope>NUCLEOTIDE SEQUENCE [LARGE SCALE GENOMIC DNA]</scope>
    <source>
        <strain evidence="3 4">MP601</strain>
    </source>
</reference>
<comment type="caution">
    <text evidence="3">The sequence shown here is derived from an EMBL/GenBank/DDBJ whole genome shotgun (WGS) entry which is preliminary data.</text>
</comment>
<keyword evidence="3" id="KW-0687">Ribonucleoprotein</keyword>
<feature type="chain" id="PRO_5032608837" evidence="2">
    <location>
        <begin position="24"/>
        <end position="297"/>
    </location>
</feature>
<organism evidence="3 4">
    <name type="scientific">Mucilaginibacter lappiensis</name>
    <dbReference type="NCBI Taxonomy" id="354630"/>
    <lineage>
        <taxon>Bacteria</taxon>
        <taxon>Pseudomonadati</taxon>
        <taxon>Bacteroidota</taxon>
        <taxon>Sphingobacteriia</taxon>
        <taxon>Sphingobacteriales</taxon>
        <taxon>Sphingobacteriaceae</taxon>
        <taxon>Mucilaginibacter</taxon>
    </lineage>
</organism>
<sequence>MNKKELFKLILLILLAFPGITYAQYTVDNVGSTQRPFYLVGSLPPDDLGNYQKLQIDILGGGWGNNNLGVTTYYVGNRGGLTIHQTTQGSGASSFGIKAYANPNGNTDIYIIITQDYPAISIKSFKLPSNNGQLQAIVQQTPIGTDVTPTVLPVLITDANGNIALNTYDSKGYKFAVNGSAIATSMTVKLNSAWPDYVFKKDYQLPSLQEVKAYIDQNQHLPEMPSEQEVVKDGVNLGEMVKLQTKKIEELTLYLIEVKNEYDSLKQQQKQIEQSQLKQLEELKQQLALLTKPQRQQ</sequence>
<proteinExistence type="predicted"/>
<name>A0A841JG59_9SPHI</name>
<feature type="coiled-coil region" evidence="1">
    <location>
        <begin position="248"/>
        <end position="290"/>
    </location>
</feature>
<dbReference type="Proteomes" id="UP000548326">
    <property type="component" value="Unassembled WGS sequence"/>
</dbReference>
<gene>
    <name evidence="3" type="ORF">HDF22_004282</name>
</gene>
<evidence type="ECO:0000256" key="1">
    <source>
        <dbReference type="SAM" id="Coils"/>
    </source>
</evidence>